<reference evidence="1" key="1">
    <citation type="journal article" date="2023" name="G3 (Bethesda)">
        <title>Whole genome assemblies of Zophobas morio and Tenebrio molitor.</title>
        <authorList>
            <person name="Kaur S."/>
            <person name="Stinson S.A."/>
            <person name="diCenzo G.C."/>
        </authorList>
    </citation>
    <scope>NUCLEOTIDE SEQUENCE</scope>
    <source>
        <strain evidence="1">QUZm001</strain>
    </source>
</reference>
<dbReference type="EMBL" id="JALNTZ010000001">
    <property type="protein sequence ID" value="KAJ3664473.1"/>
    <property type="molecule type" value="Genomic_DNA"/>
</dbReference>
<dbReference type="AlphaFoldDB" id="A0AA38IZB8"/>
<evidence type="ECO:0000313" key="1">
    <source>
        <dbReference type="EMBL" id="KAJ3664473.1"/>
    </source>
</evidence>
<comment type="caution">
    <text evidence="1">The sequence shown here is derived from an EMBL/GenBank/DDBJ whole genome shotgun (WGS) entry which is preliminary data.</text>
</comment>
<sequence length="85" mass="9583">MPRVNSSLFVDDKQKLKSFHSSADGLCNVSGLSKNKMSFIDRFNVSQLLNSNKLQAITDGNRPVLMKRPSLKTCHNKIRGWTSMN</sequence>
<organism evidence="1 2">
    <name type="scientific">Zophobas morio</name>
    <dbReference type="NCBI Taxonomy" id="2755281"/>
    <lineage>
        <taxon>Eukaryota</taxon>
        <taxon>Metazoa</taxon>
        <taxon>Ecdysozoa</taxon>
        <taxon>Arthropoda</taxon>
        <taxon>Hexapoda</taxon>
        <taxon>Insecta</taxon>
        <taxon>Pterygota</taxon>
        <taxon>Neoptera</taxon>
        <taxon>Endopterygota</taxon>
        <taxon>Coleoptera</taxon>
        <taxon>Polyphaga</taxon>
        <taxon>Cucujiformia</taxon>
        <taxon>Tenebrionidae</taxon>
        <taxon>Zophobas</taxon>
    </lineage>
</organism>
<gene>
    <name evidence="1" type="ORF">Zmor_000036</name>
</gene>
<keyword evidence="2" id="KW-1185">Reference proteome</keyword>
<accession>A0AA38IZB8</accession>
<proteinExistence type="predicted"/>
<name>A0AA38IZB8_9CUCU</name>
<evidence type="ECO:0000313" key="2">
    <source>
        <dbReference type="Proteomes" id="UP001168821"/>
    </source>
</evidence>
<dbReference type="Proteomes" id="UP001168821">
    <property type="component" value="Unassembled WGS sequence"/>
</dbReference>
<protein>
    <submittedName>
        <fullName evidence="1">Uncharacterized protein</fullName>
    </submittedName>
</protein>